<dbReference type="AlphaFoldDB" id="A0A7W6CVN7"/>
<keyword evidence="1" id="KW-0472">Membrane</keyword>
<evidence type="ECO:0000313" key="3">
    <source>
        <dbReference type="Proteomes" id="UP000528964"/>
    </source>
</evidence>
<evidence type="ECO:0000313" key="2">
    <source>
        <dbReference type="EMBL" id="MBB3971948.1"/>
    </source>
</evidence>
<dbReference type="RefSeq" id="WP_183393780.1">
    <property type="nucleotide sequence ID" value="NZ_JACIDR010000001.1"/>
</dbReference>
<proteinExistence type="predicted"/>
<reference evidence="2 3" key="1">
    <citation type="submission" date="2020-08" db="EMBL/GenBank/DDBJ databases">
        <title>Genomic Encyclopedia of Type Strains, Phase IV (KMG-IV): sequencing the most valuable type-strain genomes for metagenomic binning, comparative biology and taxonomic classification.</title>
        <authorList>
            <person name="Goeker M."/>
        </authorList>
    </citation>
    <scope>NUCLEOTIDE SEQUENCE [LARGE SCALE GENOMIC DNA]</scope>
    <source>
        <strain evidence="2 3">DSM 25481</strain>
    </source>
</reference>
<protein>
    <recommendedName>
        <fullName evidence="4">Holin</fullName>
    </recommendedName>
</protein>
<dbReference type="Proteomes" id="UP000528964">
    <property type="component" value="Unassembled WGS sequence"/>
</dbReference>
<evidence type="ECO:0000256" key="1">
    <source>
        <dbReference type="SAM" id="Phobius"/>
    </source>
</evidence>
<feature type="transmembrane region" description="Helical" evidence="1">
    <location>
        <begin position="70"/>
        <end position="88"/>
    </location>
</feature>
<accession>A0A7W6CVN7</accession>
<keyword evidence="1" id="KW-0812">Transmembrane</keyword>
<feature type="transmembrane region" description="Helical" evidence="1">
    <location>
        <begin position="94"/>
        <end position="114"/>
    </location>
</feature>
<comment type="caution">
    <text evidence="2">The sequence shown here is derived from an EMBL/GenBank/DDBJ whole genome shotgun (WGS) entry which is preliminary data.</text>
</comment>
<keyword evidence="1" id="KW-1133">Transmembrane helix</keyword>
<name>A0A7W6CVN7_9HYPH</name>
<gene>
    <name evidence="2" type="ORF">GGR24_000581</name>
</gene>
<sequence>MSKAITKSKLQSVVADVAAGVIREAAVAGEATPGKAVAKARRVADAVVADPRIAAALEPVPRLQSQTLRGLLIAAGAPLVVALARLAGVELAEGDAVTAVSSLVSLVGAAYAWYGRETTTRPLGRS</sequence>
<keyword evidence="3" id="KW-1185">Reference proteome</keyword>
<evidence type="ECO:0008006" key="4">
    <source>
        <dbReference type="Google" id="ProtNLM"/>
    </source>
</evidence>
<organism evidence="2 3">
    <name type="scientific">Hansschlegelia beijingensis</name>
    <dbReference type="NCBI Taxonomy" id="1133344"/>
    <lineage>
        <taxon>Bacteria</taxon>
        <taxon>Pseudomonadati</taxon>
        <taxon>Pseudomonadota</taxon>
        <taxon>Alphaproteobacteria</taxon>
        <taxon>Hyphomicrobiales</taxon>
        <taxon>Methylopilaceae</taxon>
        <taxon>Hansschlegelia</taxon>
    </lineage>
</organism>
<dbReference type="EMBL" id="JACIDR010000001">
    <property type="protein sequence ID" value="MBB3971948.1"/>
    <property type="molecule type" value="Genomic_DNA"/>
</dbReference>